<comment type="caution">
    <text evidence="2">The sequence shown here is derived from an EMBL/GenBank/DDBJ whole genome shotgun (WGS) entry which is preliminary data.</text>
</comment>
<keyword evidence="1" id="KW-0472">Membrane</keyword>
<dbReference type="Proteomes" id="UP000322699">
    <property type="component" value="Unassembled WGS sequence"/>
</dbReference>
<reference evidence="2 3" key="1">
    <citation type="submission" date="2019-08" db="EMBL/GenBank/DDBJ databases">
        <title>Deep-cultivation of Planctomycetes and their phenomic and genomic characterization uncovers novel biology.</title>
        <authorList>
            <person name="Wiegand S."/>
            <person name="Jogler M."/>
            <person name="Boedeker C."/>
            <person name="Pinto D."/>
            <person name="Vollmers J."/>
            <person name="Rivas-Marin E."/>
            <person name="Kohn T."/>
            <person name="Peeters S.H."/>
            <person name="Heuer A."/>
            <person name="Rast P."/>
            <person name="Oberbeckmann S."/>
            <person name="Bunk B."/>
            <person name="Jeske O."/>
            <person name="Meyerdierks A."/>
            <person name="Storesund J.E."/>
            <person name="Kallscheuer N."/>
            <person name="Luecker S."/>
            <person name="Lage O.M."/>
            <person name="Pohl T."/>
            <person name="Merkel B.J."/>
            <person name="Hornburger P."/>
            <person name="Mueller R.-W."/>
            <person name="Bruemmer F."/>
            <person name="Labrenz M."/>
            <person name="Spormann A.M."/>
            <person name="Op Den Camp H."/>
            <person name="Overmann J."/>
            <person name="Amann R."/>
            <person name="Jetten M.S.M."/>
            <person name="Mascher T."/>
            <person name="Medema M.H."/>
            <person name="Devos D.P."/>
            <person name="Kaster A.-K."/>
            <person name="Ovreas L."/>
            <person name="Rohde M."/>
            <person name="Galperin M.Y."/>
            <person name="Jogler C."/>
        </authorList>
    </citation>
    <scope>NUCLEOTIDE SEQUENCE [LARGE SCALE GENOMIC DNA]</scope>
    <source>
        <strain evidence="2 3">LF1</strain>
    </source>
</reference>
<accession>A0A5B1CHS0</accession>
<organism evidence="2 3">
    <name type="scientific">Rubripirellula obstinata</name>
    <dbReference type="NCBI Taxonomy" id="406547"/>
    <lineage>
        <taxon>Bacteria</taxon>
        <taxon>Pseudomonadati</taxon>
        <taxon>Planctomycetota</taxon>
        <taxon>Planctomycetia</taxon>
        <taxon>Pirellulales</taxon>
        <taxon>Pirellulaceae</taxon>
        <taxon>Rubripirellula</taxon>
    </lineage>
</organism>
<dbReference type="RefSeq" id="WP_149752734.1">
    <property type="nucleotide sequence ID" value="NZ_LWSK01000004.1"/>
</dbReference>
<keyword evidence="1" id="KW-0812">Transmembrane</keyword>
<dbReference type="OrthoDB" id="5287961at2"/>
<protein>
    <submittedName>
        <fullName evidence="2">Uncharacterized protein</fullName>
    </submittedName>
</protein>
<proteinExistence type="predicted"/>
<evidence type="ECO:0000256" key="1">
    <source>
        <dbReference type="SAM" id="Phobius"/>
    </source>
</evidence>
<evidence type="ECO:0000313" key="2">
    <source>
        <dbReference type="EMBL" id="KAA1259762.1"/>
    </source>
</evidence>
<feature type="transmembrane region" description="Helical" evidence="1">
    <location>
        <begin position="12"/>
        <end position="32"/>
    </location>
</feature>
<keyword evidence="1" id="KW-1133">Transmembrane helix</keyword>
<dbReference type="EMBL" id="VRLW01000001">
    <property type="protein sequence ID" value="KAA1259762.1"/>
    <property type="molecule type" value="Genomic_DNA"/>
</dbReference>
<name>A0A5B1CHS0_9BACT</name>
<gene>
    <name evidence="2" type="ORF">LF1_22990</name>
</gene>
<dbReference type="AlphaFoldDB" id="A0A5B1CHS0"/>
<sequence>MSNDHLNSSIFRAALIVLMILGIPVIGVLVYLNIQQVKQEPAAIESETVNAEIVNAEPMPPPTNQLDPPQ</sequence>
<evidence type="ECO:0000313" key="3">
    <source>
        <dbReference type="Proteomes" id="UP000322699"/>
    </source>
</evidence>
<keyword evidence="3" id="KW-1185">Reference proteome</keyword>